<sequence>MNKKHMMNDHLNNKWFYKTRPINSIYSLSDGEIDGDIISRIQTDTKLLTKVGISQRNIFYCNRHLTSDNLHPVNYTS</sequence>
<proteinExistence type="predicted"/>
<reference evidence="1" key="1">
    <citation type="journal article" date="2022" name="Front. Genet.">
        <title>Chromosome-Scale Assembly of the Dendrobium nobile Genome Provides Insights Into the Molecular Mechanism of the Biosynthesis of the Medicinal Active Ingredient of Dendrobium.</title>
        <authorList>
            <person name="Xu Q."/>
            <person name="Niu S.-C."/>
            <person name="Li K.-L."/>
            <person name="Zheng P.-J."/>
            <person name="Zhang X.-J."/>
            <person name="Jia Y."/>
            <person name="Liu Y."/>
            <person name="Niu Y.-X."/>
            <person name="Yu L.-H."/>
            <person name="Chen D.-F."/>
            <person name="Zhang G.-Q."/>
        </authorList>
    </citation>
    <scope>NUCLEOTIDE SEQUENCE</scope>
    <source>
        <tissue evidence="1">Leaf</tissue>
    </source>
</reference>
<name>A0A8T3AX45_DENNO</name>
<dbReference type="AlphaFoldDB" id="A0A8T3AX45"/>
<dbReference type="Proteomes" id="UP000829196">
    <property type="component" value="Unassembled WGS sequence"/>
</dbReference>
<protein>
    <submittedName>
        <fullName evidence="1">Uncharacterized protein</fullName>
    </submittedName>
</protein>
<organism evidence="1 2">
    <name type="scientific">Dendrobium nobile</name>
    <name type="common">Orchid</name>
    <dbReference type="NCBI Taxonomy" id="94219"/>
    <lineage>
        <taxon>Eukaryota</taxon>
        <taxon>Viridiplantae</taxon>
        <taxon>Streptophyta</taxon>
        <taxon>Embryophyta</taxon>
        <taxon>Tracheophyta</taxon>
        <taxon>Spermatophyta</taxon>
        <taxon>Magnoliopsida</taxon>
        <taxon>Liliopsida</taxon>
        <taxon>Asparagales</taxon>
        <taxon>Orchidaceae</taxon>
        <taxon>Epidendroideae</taxon>
        <taxon>Malaxideae</taxon>
        <taxon>Dendrobiinae</taxon>
        <taxon>Dendrobium</taxon>
    </lineage>
</organism>
<accession>A0A8T3AX45</accession>
<dbReference type="EMBL" id="JAGYWB010000013">
    <property type="protein sequence ID" value="KAI0500889.1"/>
    <property type="molecule type" value="Genomic_DNA"/>
</dbReference>
<keyword evidence="2" id="KW-1185">Reference proteome</keyword>
<evidence type="ECO:0000313" key="1">
    <source>
        <dbReference type="EMBL" id="KAI0500889.1"/>
    </source>
</evidence>
<evidence type="ECO:0000313" key="2">
    <source>
        <dbReference type="Proteomes" id="UP000829196"/>
    </source>
</evidence>
<comment type="caution">
    <text evidence="1">The sequence shown here is derived from an EMBL/GenBank/DDBJ whole genome shotgun (WGS) entry which is preliminary data.</text>
</comment>
<gene>
    <name evidence="1" type="ORF">KFK09_019107</name>
</gene>